<dbReference type="OrthoDB" id="749061at2"/>
<dbReference type="Proteomes" id="UP000295334">
    <property type="component" value="Unassembled WGS sequence"/>
</dbReference>
<accession>A0A4R1BBP9</accession>
<feature type="coiled-coil region" evidence="1">
    <location>
        <begin position="168"/>
        <end position="195"/>
    </location>
</feature>
<proteinExistence type="predicted"/>
<comment type="caution">
    <text evidence="2">The sequence shown here is derived from an EMBL/GenBank/DDBJ whole genome shotgun (WGS) entry which is preliminary data.</text>
</comment>
<keyword evidence="1" id="KW-0175">Coiled coil</keyword>
<organism evidence="2 3">
    <name type="scientific">Flaviaesturariibacter flavus</name>
    <dbReference type="NCBI Taxonomy" id="2502780"/>
    <lineage>
        <taxon>Bacteria</taxon>
        <taxon>Pseudomonadati</taxon>
        <taxon>Bacteroidota</taxon>
        <taxon>Chitinophagia</taxon>
        <taxon>Chitinophagales</taxon>
        <taxon>Chitinophagaceae</taxon>
        <taxon>Flaviaestuariibacter</taxon>
    </lineage>
</organism>
<name>A0A4R1BBP9_9BACT</name>
<dbReference type="EMBL" id="SJZI01000042">
    <property type="protein sequence ID" value="TCJ14441.1"/>
    <property type="molecule type" value="Genomic_DNA"/>
</dbReference>
<evidence type="ECO:0000313" key="2">
    <source>
        <dbReference type="EMBL" id="TCJ14441.1"/>
    </source>
</evidence>
<keyword evidence="3" id="KW-1185">Reference proteome</keyword>
<reference evidence="2 3" key="1">
    <citation type="submission" date="2019-03" db="EMBL/GenBank/DDBJ databases">
        <authorList>
            <person name="Kim M.K.M."/>
        </authorList>
    </citation>
    <scope>NUCLEOTIDE SEQUENCE [LARGE SCALE GENOMIC DNA]</scope>
    <source>
        <strain evidence="2 3">17J68-12</strain>
    </source>
</reference>
<protein>
    <submittedName>
        <fullName evidence="2">Uncharacterized protein</fullName>
    </submittedName>
</protein>
<dbReference type="AlphaFoldDB" id="A0A4R1BBP9"/>
<dbReference type="RefSeq" id="WP_131449432.1">
    <property type="nucleotide sequence ID" value="NZ_SJZI01000042.1"/>
</dbReference>
<sequence>MPRSTETGNAVNLGKFASTVSIVESLGATFTPVNEIIQKDKLQAFFNECKAAHERVASAQDNYDRAVNRRRDLFKSLKRTGTRVVNAYIAAGAAPGDVEDIRAINRKLQGETSRAVKDPGSDEAAKRAYSTSQQGFINQADHVAGLAARCAGLRGFAPADADIDLPALQTLVAQLQDANKAVDTLAQEFRSAREARTRLFYDEERGMVARSQLLRSYFKSRKDGGDPLKGIQFRTVR</sequence>
<evidence type="ECO:0000256" key="1">
    <source>
        <dbReference type="SAM" id="Coils"/>
    </source>
</evidence>
<evidence type="ECO:0000313" key="3">
    <source>
        <dbReference type="Proteomes" id="UP000295334"/>
    </source>
</evidence>
<gene>
    <name evidence="2" type="ORF">EPD60_10650</name>
</gene>